<dbReference type="RefSeq" id="WP_382401452.1">
    <property type="nucleotide sequence ID" value="NZ_JBHSWH010000001.1"/>
</dbReference>
<protein>
    <recommendedName>
        <fullName evidence="3">GNAT family N-acetyltransferase</fullName>
    </recommendedName>
</protein>
<proteinExistence type="predicted"/>
<organism evidence="1 2">
    <name type="scientific">Flexivirga alba</name>
    <dbReference type="NCBI Taxonomy" id="702742"/>
    <lineage>
        <taxon>Bacteria</taxon>
        <taxon>Bacillati</taxon>
        <taxon>Actinomycetota</taxon>
        <taxon>Actinomycetes</taxon>
        <taxon>Micrococcales</taxon>
        <taxon>Dermacoccaceae</taxon>
        <taxon>Flexivirga</taxon>
    </lineage>
</organism>
<sequence>MRVRPITDDELPGYIETSMRAYAEDKHTNGGVPLDEAFRQAEQETAQLFPRGRLSPATRC</sequence>
<evidence type="ECO:0008006" key="3">
    <source>
        <dbReference type="Google" id="ProtNLM"/>
    </source>
</evidence>
<evidence type="ECO:0000313" key="2">
    <source>
        <dbReference type="Proteomes" id="UP001596298"/>
    </source>
</evidence>
<reference evidence="2" key="1">
    <citation type="journal article" date="2019" name="Int. J. Syst. Evol. Microbiol.">
        <title>The Global Catalogue of Microorganisms (GCM) 10K type strain sequencing project: providing services to taxonomists for standard genome sequencing and annotation.</title>
        <authorList>
            <consortium name="The Broad Institute Genomics Platform"/>
            <consortium name="The Broad Institute Genome Sequencing Center for Infectious Disease"/>
            <person name="Wu L."/>
            <person name="Ma J."/>
        </authorList>
    </citation>
    <scope>NUCLEOTIDE SEQUENCE [LARGE SCALE GENOMIC DNA]</scope>
    <source>
        <strain evidence="2">CCUG 58127</strain>
    </source>
</reference>
<keyword evidence="2" id="KW-1185">Reference proteome</keyword>
<comment type="caution">
    <text evidence="1">The sequence shown here is derived from an EMBL/GenBank/DDBJ whole genome shotgun (WGS) entry which is preliminary data.</text>
</comment>
<name>A0ABW2AG56_9MICO</name>
<dbReference type="Proteomes" id="UP001596298">
    <property type="component" value="Unassembled WGS sequence"/>
</dbReference>
<gene>
    <name evidence="1" type="ORF">ACFQDH_11620</name>
</gene>
<dbReference type="EMBL" id="JBHSWH010000001">
    <property type="protein sequence ID" value="MFC6705898.1"/>
    <property type="molecule type" value="Genomic_DNA"/>
</dbReference>
<accession>A0ABW2AG56</accession>
<evidence type="ECO:0000313" key="1">
    <source>
        <dbReference type="EMBL" id="MFC6705898.1"/>
    </source>
</evidence>